<dbReference type="EMBL" id="CP047045">
    <property type="protein sequence ID" value="QGZ94850.1"/>
    <property type="molecule type" value="Genomic_DNA"/>
</dbReference>
<dbReference type="PROSITE" id="PS51257">
    <property type="entry name" value="PROKAR_LIPOPROTEIN"/>
    <property type="match status" value="1"/>
</dbReference>
<evidence type="ECO:0000256" key="2">
    <source>
        <dbReference type="SAM" id="SignalP"/>
    </source>
</evidence>
<evidence type="ECO:0000313" key="4">
    <source>
        <dbReference type="Proteomes" id="UP000431269"/>
    </source>
</evidence>
<accession>A0A6I6MIE7</accession>
<reference evidence="4" key="1">
    <citation type="submission" date="2019-12" db="EMBL/GenBank/DDBJ databases">
        <title>Complete genome of Terracaulis silvestris 0127_4.</title>
        <authorList>
            <person name="Vieira S."/>
            <person name="Riedel T."/>
            <person name="Sproer C."/>
            <person name="Pascual J."/>
            <person name="Boedeker C."/>
            <person name="Overmann J."/>
        </authorList>
    </citation>
    <scope>NUCLEOTIDE SEQUENCE [LARGE SCALE GENOMIC DNA]</scope>
    <source>
        <strain evidence="4">0127_4</strain>
    </source>
</reference>
<dbReference type="AlphaFoldDB" id="A0A6I6MIE7"/>
<dbReference type="KEGG" id="tsv:DSM104635_01682"/>
<keyword evidence="4" id="KW-1185">Reference proteome</keyword>
<dbReference type="Proteomes" id="UP000431269">
    <property type="component" value="Chromosome"/>
</dbReference>
<name>A0A6I6MIE7_9CAUL</name>
<dbReference type="RefSeq" id="WP_158765752.1">
    <property type="nucleotide sequence ID" value="NZ_CP047045.1"/>
</dbReference>
<keyword evidence="2" id="KW-0732">Signal</keyword>
<feature type="compositionally biased region" description="Low complexity" evidence="1">
    <location>
        <begin position="21"/>
        <end position="39"/>
    </location>
</feature>
<feature type="chain" id="PRO_5026153930" description="Secreted protein" evidence="2">
    <location>
        <begin position="22"/>
        <end position="155"/>
    </location>
</feature>
<protein>
    <recommendedName>
        <fullName evidence="5">Secreted protein</fullName>
    </recommendedName>
</protein>
<evidence type="ECO:0000313" key="3">
    <source>
        <dbReference type="EMBL" id="QGZ94850.1"/>
    </source>
</evidence>
<feature type="region of interest" description="Disordered" evidence="1">
    <location>
        <begin position="21"/>
        <end position="43"/>
    </location>
</feature>
<gene>
    <name evidence="3" type="ORF">DSM104635_01682</name>
</gene>
<proteinExistence type="predicted"/>
<feature type="signal peptide" evidence="2">
    <location>
        <begin position="1"/>
        <end position="21"/>
    </location>
</feature>
<organism evidence="3 4">
    <name type="scientific">Terricaulis silvestris</name>
    <dbReference type="NCBI Taxonomy" id="2686094"/>
    <lineage>
        <taxon>Bacteria</taxon>
        <taxon>Pseudomonadati</taxon>
        <taxon>Pseudomonadota</taxon>
        <taxon>Alphaproteobacteria</taxon>
        <taxon>Caulobacterales</taxon>
        <taxon>Caulobacteraceae</taxon>
        <taxon>Terricaulis</taxon>
    </lineage>
</organism>
<evidence type="ECO:0008006" key="5">
    <source>
        <dbReference type="Google" id="ProtNLM"/>
    </source>
</evidence>
<evidence type="ECO:0000256" key="1">
    <source>
        <dbReference type="SAM" id="MobiDB-lite"/>
    </source>
</evidence>
<sequence length="155" mass="16295">MRALIVAFAVLAAACTPPAQAPSEETAATEGQAGQAAQAPDPERDAMVDALSAQAGVEIGLPVTFEVTTKRVEGEWGWLVAQPWTREGAQIDWSTTRYAQRAADGVLDGGGTTYALLRKQNGTWSVVAFAVGPTDVAYADWPQRYGAPASIMTAN</sequence>